<dbReference type="OrthoDB" id="9947616at2"/>
<dbReference type="RefSeq" id="WP_142035640.1">
    <property type="nucleotide sequence ID" value="NZ_JBHTGS010000001.1"/>
</dbReference>
<evidence type="ECO:0000256" key="1">
    <source>
        <dbReference type="SAM" id="MobiDB-lite"/>
    </source>
</evidence>
<feature type="region of interest" description="Disordered" evidence="1">
    <location>
        <begin position="24"/>
        <end position="51"/>
    </location>
</feature>
<evidence type="ECO:0000256" key="2">
    <source>
        <dbReference type="SAM" id="SignalP"/>
    </source>
</evidence>
<evidence type="ECO:0000313" key="4">
    <source>
        <dbReference type="Proteomes" id="UP000317043"/>
    </source>
</evidence>
<feature type="compositionally biased region" description="Low complexity" evidence="1">
    <location>
        <begin position="36"/>
        <end position="51"/>
    </location>
</feature>
<gene>
    <name evidence="3" type="ORF">FB566_1080</name>
</gene>
<keyword evidence="4" id="KW-1185">Reference proteome</keyword>
<reference evidence="3 4" key="1">
    <citation type="submission" date="2019-06" db="EMBL/GenBank/DDBJ databases">
        <title>Sequencing the genomes of 1000 actinobacteria strains.</title>
        <authorList>
            <person name="Klenk H.-P."/>
        </authorList>
    </citation>
    <scope>NUCLEOTIDE SEQUENCE [LARGE SCALE GENOMIC DNA]</scope>
    <source>
        <strain evidence="3 4">DSM 45928</strain>
    </source>
</reference>
<dbReference type="EMBL" id="VFOW01000001">
    <property type="protein sequence ID" value="TQL75573.1"/>
    <property type="molecule type" value="Genomic_DNA"/>
</dbReference>
<keyword evidence="2" id="KW-0732">Signal</keyword>
<dbReference type="AlphaFoldDB" id="A0A543ASL1"/>
<protein>
    <submittedName>
        <fullName evidence="3">Uncharacterized protein</fullName>
    </submittedName>
</protein>
<comment type="caution">
    <text evidence="3">The sequence shown here is derived from an EMBL/GenBank/DDBJ whole genome shotgun (WGS) entry which is preliminary data.</text>
</comment>
<organism evidence="3 4">
    <name type="scientific">Stackebrandtia endophytica</name>
    <dbReference type="NCBI Taxonomy" id="1496996"/>
    <lineage>
        <taxon>Bacteria</taxon>
        <taxon>Bacillati</taxon>
        <taxon>Actinomycetota</taxon>
        <taxon>Actinomycetes</taxon>
        <taxon>Glycomycetales</taxon>
        <taxon>Glycomycetaceae</taxon>
        <taxon>Stackebrandtia</taxon>
    </lineage>
</organism>
<dbReference type="Proteomes" id="UP000317043">
    <property type="component" value="Unassembled WGS sequence"/>
</dbReference>
<proteinExistence type="predicted"/>
<dbReference type="InParanoid" id="A0A543ASL1"/>
<dbReference type="PROSITE" id="PS51257">
    <property type="entry name" value="PROKAR_LIPOPROTEIN"/>
    <property type="match status" value="1"/>
</dbReference>
<sequence length="162" mass="16677">MRRPALAVVIALFGITLTACGTGPDPAAESSSPAVTGQAATGDAEAGTTEAAPREKVALAFENDYKSVFTVDRAGIDALTGLTLDDDNLAEVAQALRDEAVWADDDLTADYAGLIADAAGRESGSVTDALLAVLRDPSARMRVYIAHTPNVTIAHIGIDHGD</sequence>
<feature type="signal peptide" evidence="2">
    <location>
        <begin position="1"/>
        <end position="21"/>
    </location>
</feature>
<name>A0A543ASL1_9ACTN</name>
<feature type="chain" id="PRO_5039190321" evidence="2">
    <location>
        <begin position="22"/>
        <end position="162"/>
    </location>
</feature>
<evidence type="ECO:0000313" key="3">
    <source>
        <dbReference type="EMBL" id="TQL75573.1"/>
    </source>
</evidence>
<accession>A0A543ASL1</accession>